<comment type="pathway">
    <text evidence="1 6">Cell wall biogenesis; peptidoglycan biosynthesis.</text>
</comment>
<evidence type="ECO:0000256" key="2">
    <source>
        <dbReference type="ARBA" id="ARBA00022679"/>
    </source>
</evidence>
<keyword evidence="2" id="KW-0808">Transferase</keyword>
<dbReference type="Proteomes" id="UP001501645">
    <property type="component" value="Unassembled WGS sequence"/>
</dbReference>
<evidence type="ECO:0000256" key="4">
    <source>
        <dbReference type="ARBA" id="ARBA00022984"/>
    </source>
</evidence>
<keyword evidence="4 6" id="KW-0573">Peptidoglycan synthesis</keyword>
<feature type="compositionally biased region" description="Pro residues" evidence="7">
    <location>
        <begin position="52"/>
        <end position="66"/>
    </location>
</feature>
<evidence type="ECO:0000313" key="10">
    <source>
        <dbReference type="EMBL" id="GAA4766165.1"/>
    </source>
</evidence>
<evidence type="ECO:0000256" key="5">
    <source>
        <dbReference type="ARBA" id="ARBA00023316"/>
    </source>
</evidence>
<name>A0ABP8ZUN3_9MICO</name>
<dbReference type="EMBL" id="BAABKO010000001">
    <property type="protein sequence ID" value="GAA4766165.1"/>
    <property type="molecule type" value="Genomic_DNA"/>
</dbReference>
<proteinExistence type="predicted"/>
<dbReference type="Pfam" id="PF03734">
    <property type="entry name" value="YkuD"/>
    <property type="match status" value="1"/>
</dbReference>
<evidence type="ECO:0000256" key="8">
    <source>
        <dbReference type="SAM" id="Phobius"/>
    </source>
</evidence>
<accession>A0ABP8ZUN3</accession>
<feature type="region of interest" description="Disordered" evidence="7">
    <location>
        <begin position="40"/>
        <end position="69"/>
    </location>
</feature>
<keyword evidence="8" id="KW-0472">Membrane</keyword>
<dbReference type="RefSeq" id="WP_345435929.1">
    <property type="nucleotide sequence ID" value="NZ_BAABKO010000001.1"/>
</dbReference>
<dbReference type="InterPro" id="IPR005490">
    <property type="entry name" value="LD_TPept_cat_dom"/>
</dbReference>
<dbReference type="InterPro" id="IPR038063">
    <property type="entry name" value="Transpep_catalytic_dom"/>
</dbReference>
<feature type="domain" description="L,D-TPase catalytic" evidence="9">
    <location>
        <begin position="186"/>
        <end position="305"/>
    </location>
</feature>
<dbReference type="Gene3D" id="2.40.440.10">
    <property type="entry name" value="L,D-transpeptidase catalytic domain-like"/>
    <property type="match status" value="1"/>
</dbReference>
<comment type="caution">
    <text evidence="10">The sequence shown here is derived from an EMBL/GenBank/DDBJ whole genome shotgun (WGS) entry which is preliminary data.</text>
</comment>
<evidence type="ECO:0000313" key="11">
    <source>
        <dbReference type="Proteomes" id="UP001501645"/>
    </source>
</evidence>
<evidence type="ECO:0000256" key="3">
    <source>
        <dbReference type="ARBA" id="ARBA00022960"/>
    </source>
</evidence>
<feature type="transmembrane region" description="Helical" evidence="8">
    <location>
        <begin position="12"/>
        <end position="33"/>
    </location>
</feature>
<gene>
    <name evidence="10" type="ORF">GCM10023351_06690</name>
</gene>
<sequence length="306" mass="31756">MAERRAAGRSRAVWIAAGAVAVVAATVGGVLFATQGRAPAPVASPTETAAPPASPTPSQAPTPSPTPSGFAANTVAYDLAALQLVDVFEVNAALPVDDDPYGETEPLVAQPLGAGAPVFADPEGDPVAYLPREQRYGGTIVPVVERQENWMRVLLVGRQSTPSQGDPAQVTGWLRAADVELSANPYRVEVSLSERTVDIVGADGSERIATDFASGAAATPTPLGRSYVMLTEVVESLGYTRGHPLIYLSVQSPTLDGFDGQSVAVTAFHYHDAHSGAISNGCLRMDADAIARLAELPAGTPVYVRA</sequence>
<keyword evidence="8" id="KW-1133">Transmembrane helix</keyword>
<evidence type="ECO:0000256" key="6">
    <source>
        <dbReference type="PROSITE-ProRule" id="PRU01373"/>
    </source>
</evidence>
<organism evidence="10 11">
    <name type="scientific">Microbacterium gilvum</name>
    <dbReference type="NCBI Taxonomy" id="1336204"/>
    <lineage>
        <taxon>Bacteria</taxon>
        <taxon>Bacillati</taxon>
        <taxon>Actinomycetota</taxon>
        <taxon>Actinomycetes</taxon>
        <taxon>Micrococcales</taxon>
        <taxon>Microbacteriaceae</taxon>
        <taxon>Microbacterium</taxon>
    </lineage>
</organism>
<dbReference type="CDD" id="cd16913">
    <property type="entry name" value="YkuD_like"/>
    <property type="match status" value="1"/>
</dbReference>
<feature type="active site" description="Nucleophile" evidence="6">
    <location>
        <position position="282"/>
    </location>
</feature>
<evidence type="ECO:0000259" key="9">
    <source>
        <dbReference type="PROSITE" id="PS52029"/>
    </source>
</evidence>
<dbReference type="SUPFAM" id="SSF141523">
    <property type="entry name" value="L,D-transpeptidase catalytic domain-like"/>
    <property type="match status" value="1"/>
</dbReference>
<feature type="active site" description="Proton donor/acceptor" evidence="6">
    <location>
        <position position="271"/>
    </location>
</feature>
<keyword evidence="8" id="KW-0812">Transmembrane</keyword>
<protein>
    <recommendedName>
        <fullName evidence="9">L,D-TPase catalytic domain-containing protein</fullName>
    </recommendedName>
</protein>
<evidence type="ECO:0000256" key="7">
    <source>
        <dbReference type="SAM" id="MobiDB-lite"/>
    </source>
</evidence>
<keyword evidence="5 6" id="KW-0961">Cell wall biogenesis/degradation</keyword>
<feature type="compositionally biased region" description="Low complexity" evidence="7">
    <location>
        <begin position="40"/>
        <end position="51"/>
    </location>
</feature>
<reference evidence="11" key="1">
    <citation type="journal article" date="2019" name="Int. J. Syst. Evol. Microbiol.">
        <title>The Global Catalogue of Microorganisms (GCM) 10K type strain sequencing project: providing services to taxonomists for standard genome sequencing and annotation.</title>
        <authorList>
            <consortium name="The Broad Institute Genomics Platform"/>
            <consortium name="The Broad Institute Genome Sequencing Center for Infectious Disease"/>
            <person name="Wu L."/>
            <person name="Ma J."/>
        </authorList>
    </citation>
    <scope>NUCLEOTIDE SEQUENCE [LARGE SCALE GENOMIC DNA]</scope>
    <source>
        <strain evidence="11">JCM 18537</strain>
    </source>
</reference>
<evidence type="ECO:0000256" key="1">
    <source>
        <dbReference type="ARBA" id="ARBA00004752"/>
    </source>
</evidence>
<keyword evidence="3 6" id="KW-0133">Cell shape</keyword>
<dbReference type="PROSITE" id="PS52029">
    <property type="entry name" value="LD_TPASE"/>
    <property type="match status" value="1"/>
</dbReference>
<keyword evidence="11" id="KW-1185">Reference proteome</keyword>